<dbReference type="AlphaFoldDB" id="A0A7H9BII7"/>
<evidence type="ECO:0000256" key="1">
    <source>
        <dbReference type="SAM" id="Phobius"/>
    </source>
</evidence>
<keyword evidence="3" id="KW-1185">Reference proteome</keyword>
<keyword evidence="1" id="KW-0472">Membrane</keyword>
<dbReference type="EMBL" id="CP058627">
    <property type="protein sequence ID" value="QLG88162.1"/>
    <property type="molecule type" value="Genomic_DNA"/>
</dbReference>
<reference evidence="2 3" key="1">
    <citation type="submission" date="2020-07" db="EMBL/GenBank/DDBJ databases">
        <title>Complete genome sequence of Chitinibacter sp. 2T18.</title>
        <authorList>
            <person name="Bae J.-W."/>
            <person name="Choi J.-W."/>
        </authorList>
    </citation>
    <scope>NUCLEOTIDE SEQUENCE [LARGE SCALE GENOMIC DNA]</scope>
    <source>
        <strain evidence="2 3">2T18</strain>
    </source>
</reference>
<dbReference type="RefSeq" id="WP_179358241.1">
    <property type="nucleotide sequence ID" value="NZ_CP058627.1"/>
</dbReference>
<protein>
    <submittedName>
        <fullName evidence="2">NfeD family protein</fullName>
    </submittedName>
</protein>
<keyword evidence="1" id="KW-0812">Transmembrane</keyword>
<accession>A0A7H9BII7</accession>
<evidence type="ECO:0000313" key="3">
    <source>
        <dbReference type="Proteomes" id="UP000509597"/>
    </source>
</evidence>
<proteinExistence type="predicted"/>
<evidence type="ECO:0000313" key="2">
    <source>
        <dbReference type="EMBL" id="QLG88162.1"/>
    </source>
</evidence>
<feature type="transmembrane region" description="Helical" evidence="1">
    <location>
        <begin position="44"/>
        <end position="64"/>
    </location>
</feature>
<feature type="transmembrane region" description="Helical" evidence="1">
    <location>
        <begin position="12"/>
        <end position="38"/>
    </location>
</feature>
<keyword evidence="1" id="KW-1133">Transmembrane helix</keyword>
<organism evidence="2 3">
    <name type="scientific">Chitinibacter bivalviorum</name>
    <dbReference type="NCBI Taxonomy" id="2739434"/>
    <lineage>
        <taxon>Bacteria</taxon>
        <taxon>Pseudomonadati</taxon>
        <taxon>Pseudomonadota</taxon>
        <taxon>Betaproteobacteria</taxon>
        <taxon>Neisseriales</taxon>
        <taxon>Chitinibacteraceae</taxon>
        <taxon>Chitinibacter</taxon>
    </lineage>
</organism>
<sequence>MSVTTIWLLGTLGLAGLEMLTGTFYLIAIAAGLAIGALCSALSLPFSVQIISAAIAALISVAIIKKWKQKNLAAASAPDADDVNQVVTLAHWIDASRARVNYRGSQWDAILAEGETQQNSEYWLICARHGATLIIRSQKS</sequence>
<dbReference type="KEGG" id="chiz:HQ393_07775"/>
<dbReference type="Proteomes" id="UP000509597">
    <property type="component" value="Chromosome"/>
</dbReference>
<gene>
    <name evidence="2" type="ORF">HQ393_07775</name>
</gene>
<name>A0A7H9BII7_9NEIS</name>